<dbReference type="RefSeq" id="WP_017450289.1">
    <property type="nucleotide sequence ID" value="NZ_CP008956.1"/>
</dbReference>
<dbReference type="AlphaFoldDB" id="A0A6M3ZTE0"/>
<dbReference type="Pfam" id="PF13560">
    <property type="entry name" value="HTH_31"/>
    <property type="match status" value="1"/>
</dbReference>
<dbReference type="Gene3D" id="1.10.260.40">
    <property type="entry name" value="lambda repressor-like DNA-binding domains"/>
    <property type="match status" value="1"/>
</dbReference>
<proteinExistence type="predicted"/>
<dbReference type="SMART" id="SM00530">
    <property type="entry name" value="HTH_XRE"/>
    <property type="match status" value="1"/>
</dbReference>
<dbReference type="InterPro" id="IPR001387">
    <property type="entry name" value="Cro/C1-type_HTH"/>
</dbReference>
<evidence type="ECO:0000313" key="2">
    <source>
        <dbReference type="EMBL" id="QJQ01641.1"/>
    </source>
</evidence>
<gene>
    <name evidence="2" type="ORF">C798_15770</name>
</gene>
<dbReference type="Proteomes" id="UP000501648">
    <property type="component" value="Chromosome"/>
</dbReference>
<dbReference type="CDD" id="cd00093">
    <property type="entry name" value="HTH_XRE"/>
    <property type="match status" value="1"/>
</dbReference>
<reference evidence="2 3" key="1">
    <citation type="journal article" date="2012" name="J. Bacteriol.">
        <title>Genome sequence of the pathogenic Herbaspirillum seropedicae strain Os34, isolated from rice roots.</title>
        <authorList>
            <person name="Ye W."/>
            <person name="Ye S."/>
            <person name="Liu J."/>
            <person name="Chang S."/>
            <person name="Chen M."/>
            <person name="Zhu B."/>
            <person name="Guo L."/>
            <person name="An Q."/>
        </authorList>
    </citation>
    <scope>NUCLEOTIDE SEQUENCE [LARGE SCALE GENOMIC DNA]</scope>
    <source>
        <strain evidence="2 3">Os34</strain>
    </source>
</reference>
<feature type="domain" description="HTH cro/C1-type" evidence="1">
    <location>
        <begin position="11"/>
        <end position="65"/>
    </location>
</feature>
<dbReference type="InterPro" id="IPR010982">
    <property type="entry name" value="Lambda_DNA-bd_dom_sf"/>
</dbReference>
<accession>A0A6M3ZTE0</accession>
<protein>
    <submittedName>
        <fullName evidence="2">XRE family transcriptional regulator</fullName>
    </submittedName>
</protein>
<name>A0A6M3ZTE0_9BURK</name>
<dbReference type="SUPFAM" id="SSF47413">
    <property type="entry name" value="lambda repressor-like DNA-binding domains"/>
    <property type="match status" value="1"/>
</dbReference>
<organism evidence="2 3">
    <name type="scientific">Herbaspirillum rubrisubalbicans Os34</name>
    <dbReference type="NCBI Taxonomy" id="1235827"/>
    <lineage>
        <taxon>Bacteria</taxon>
        <taxon>Pseudomonadati</taxon>
        <taxon>Pseudomonadota</taxon>
        <taxon>Betaproteobacteria</taxon>
        <taxon>Burkholderiales</taxon>
        <taxon>Oxalobacteraceae</taxon>
        <taxon>Herbaspirillum</taxon>
    </lineage>
</organism>
<dbReference type="EMBL" id="CP008956">
    <property type="protein sequence ID" value="QJQ01641.1"/>
    <property type="molecule type" value="Genomic_DNA"/>
</dbReference>
<dbReference type="GO" id="GO:0003677">
    <property type="term" value="F:DNA binding"/>
    <property type="evidence" value="ECO:0007669"/>
    <property type="project" value="InterPro"/>
</dbReference>
<evidence type="ECO:0000259" key="1">
    <source>
        <dbReference type="PROSITE" id="PS50943"/>
    </source>
</evidence>
<evidence type="ECO:0000313" key="3">
    <source>
        <dbReference type="Proteomes" id="UP000501648"/>
    </source>
</evidence>
<dbReference type="PROSITE" id="PS50943">
    <property type="entry name" value="HTH_CROC1"/>
    <property type="match status" value="1"/>
</dbReference>
<sequence>MTNLQDIGHRIRSARKARGLTAIALAELTGMHRNTLLALETGRGNIELVKLLALCDALDLDLLLLPRQAAPLRAAETQGNGSQTELGQRLQALMGPGDGA</sequence>